<evidence type="ECO:0000256" key="1">
    <source>
        <dbReference type="SAM" id="MobiDB-lite"/>
    </source>
</evidence>
<dbReference type="RefSeq" id="WP_125485369.1">
    <property type="nucleotide sequence ID" value="NZ_RSDW01000001.1"/>
</dbReference>
<keyword evidence="4" id="KW-1185">Reference proteome</keyword>
<feature type="signal peptide" evidence="2">
    <location>
        <begin position="1"/>
        <end position="26"/>
    </location>
</feature>
<keyword evidence="2" id="KW-0732">Signal</keyword>
<organism evidence="3 4">
    <name type="scientific">Edaphobacter aggregans</name>
    <dbReference type="NCBI Taxonomy" id="570835"/>
    <lineage>
        <taxon>Bacteria</taxon>
        <taxon>Pseudomonadati</taxon>
        <taxon>Acidobacteriota</taxon>
        <taxon>Terriglobia</taxon>
        <taxon>Terriglobales</taxon>
        <taxon>Acidobacteriaceae</taxon>
        <taxon>Edaphobacter</taxon>
    </lineage>
</organism>
<gene>
    <name evidence="3" type="ORF">EDE15_2329</name>
</gene>
<name>A0A3R9NX95_9BACT</name>
<feature type="compositionally biased region" description="Polar residues" evidence="1">
    <location>
        <begin position="27"/>
        <end position="50"/>
    </location>
</feature>
<dbReference type="OrthoDB" id="120767at2"/>
<evidence type="ECO:0000256" key="2">
    <source>
        <dbReference type="SAM" id="SignalP"/>
    </source>
</evidence>
<feature type="region of interest" description="Disordered" evidence="1">
    <location>
        <begin position="27"/>
        <end position="51"/>
    </location>
</feature>
<dbReference type="EMBL" id="RSDW01000001">
    <property type="protein sequence ID" value="RSL16804.1"/>
    <property type="molecule type" value="Genomic_DNA"/>
</dbReference>
<reference evidence="3 4" key="1">
    <citation type="submission" date="2018-12" db="EMBL/GenBank/DDBJ databases">
        <title>Sequencing of bacterial isolates from soil warming experiment in Harvard Forest, Massachusetts, USA.</title>
        <authorList>
            <person name="Deangelis K."/>
        </authorList>
    </citation>
    <scope>NUCLEOTIDE SEQUENCE [LARGE SCALE GENOMIC DNA]</scope>
    <source>
        <strain evidence="3 4">EB153</strain>
    </source>
</reference>
<dbReference type="AlphaFoldDB" id="A0A3R9NX95"/>
<protein>
    <recommendedName>
        <fullName evidence="5">DUF4148 domain-containing protein</fullName>
    </recommendedName>
</protein>
<evidence type="ECO:0000313" key="3">
    <source>
        <dbReference type="EMBL" id="RSL16804.1"/>
    </source>
</evidence>
<comment type="caution">
    <text evidence="3">The sequence shown here is derived from an EMBL/GenBank/DDBJ whole genome shotgun (WGS) entry which is preliminary data.</text>
</comment>
<proteinExistence type="predicted"/>
<sequence>MKKLIRIATPLMAVALMSGAPIFAHAQNQASPAQTQEWNTPPQGTEQAQQGYRDGVEAAQLDRAAKRKIDAKASHLYMHPPVKGAARDEYRSGFTAGYEAAIKHSNSGV</sequence>
<dbReference type="Proteomes" id="UP000269669">
    <property type="component" value="Unassembled WGS sequence"/>
</dbReference>
<feature type="chain" id="PRO_5018776742" description="DUF4148 domain-containing protein" evidence="2">
    <location>
        <begin position="27"/>
        <end position="109"/>
    </location>
</feature>
<evidence type="ECO:0008006" key="5">
    <source>
        <dbReference type="Google" id="ProtNLM"/>
    </source>
</evidence>
<evidence type="ECO:0000313" key="4">
    <source>
        <dbReference type="Proteomes" id="UP000269669"/>
    </source>
</evidence>
<accession>A0A3R9NX95</accession>